<dbReference type="GO" id="GO:0005886">
    <property type="term" value="C:plasma membrane"/>
    <property type="evidence" value="ECO:0007669"/>
    <property type="project" value="UniProtKB-SubCell"/>
</dbReference>
<dbReference type="InterPro" id="IPR003122">
    <property type="entry name" value="Tar_rcpt_lig-bd"/>
</dbReference>
<sequence>MVHWRLASAAAISNEGNCRMRTNLPVTQRNYPVPEGTTIVTRTDAKGRIVHANEAFVQISGFTREELIGQPHNLVRHPDMPSEAFRDMWATLKAGRPWTGLVKNRRKDGGHYWVRANANPLPDGGYHSVRTAPSAQEIASAEALYARMRAGAPLALHEGEVVGTGWGASLQRRMKRVTVAQRFWVWAGFATVLFYLSIVLGVYGLTQARDSLDRIHEGNMLPALQLGEVAERLDSSHMELILALLDSPAGAAASHVEAARRSREQVDALWGRYRQSVQTAADPAHLASFADAVQAWWRAQTEVESRIRRGEGGVEVLQALLAARRSDGDAAHAALQVLREDQSQEMEAEIQLMEARHESEFVLYTILIGLGVVAGTSMGWSVLRRLRRGFARAGDSARAIAEGNLSVRVPVDGQDEIGQLLAQMSIMRNNLQEVIGELRYNMGELTTQAGELGDASANVSGTAESQANAASSMAASVEQLSVSIDQVESNAGEARAVTLDSARRSQESARIIGETIDEMHRIAGSVTETAGSIRDLKGQVDEISAIVTVIREIADQTNLLALNAAIEAARAGEQGRGFAVVADEVRKLAERTSTATVQISSMINAIQQKAVKAGDSMESGVARVDAGVRLASQAGSELQEMRRGNAQVTEAVDAITQALQEQAAAAREIASRVESVSQGTEEMVSTSRQTDEAVSGLQRLALGLAELSGKFRTA</sequence>
<dbReference type="InterPro" id="IPR004089">
    <property type="entry name" value="MCPsignal_dom"/>
</dbReference>
<dbReference type="SUPFAM" id="SSF58104">
    <property type="entry name" value="Methyl-accepting chemotaxis protein (MCP) signaling domain"/>
    <property type="match status" value="1"/>
</dbReference>
<keyword evidence="16" id="KW-1185">Reference proteome</keyword>
<name>A0A323UUQ6_9RHOO</name>
<dbReference type="Pfam" id="PF08447">
    <property type="entry name" value="PAS_3"/>
    <property type="match status" value="1"/>
</dbReference>
<comment type="caution">
    <text evidence="15">The sequence shown here is derived from an EMBL/GenBank/DDBJ whole genome shotgun (WGS) entry which is preliminary data.</text>
</comment>
<evidence type="ECO:0000256" key="10">
    <source>
        <dbReference type="PROSITE-ProRule" id="PRU00284"/>
    </source>
</evidence>
<keyword evidence="5 11" id="KW-0812">Transmembrane</keyword>
<evidence type="ECO:0000256" key="8">
    <source>
        <dbReference type="ARBA" id="ARBA00023224"/>
    </source>
</evidence>
<organism evidence="15 16">
    <name type="scientific">Parazoarcus communis SWub3 = DSM 12120</name>
    <dbReference type="NCBI Taxonomy" id="1121029"/>
    <lineage>
        <taxon>Bacteria</taxon>
        <taxon>Pseudomonadati</taxon>
        <taxon>Pseudomonadota</taxon>
        <taxon>Betaproteobacteria</taxon>
        <taxon>Rhodocyclales</taxon>
        <taxon>Zoogloeaceae</taxon>
        <taxon>Parazoarcus</taxon>
    </lineage>
</organism>
<protein>
    <recommendedName>
        <fullName evidence="17">Chemotaxis protein</fullName>
    </recommendedName>
</protein>
<dbReference type="GO" id="GO:0007165">
    <property type="term" value="P:signal transduction"/>
    <property type="evidence" value="ECO:0007669"/>
    <property type="project" value="UniProtKB-KW"/>
</dbReference>
<dbReference type="PANTHER" id="PTHR32089:SF119">
    <property type="entry name" value="METHYL-ACCEPTING CHEMOTAXIS PROTEIN CTPL"/>
    <property type="match status" value="1"/>
</dbReference>
<dbReference type="OrthoDB" id="5298208at2"/>
<evidence type="ECO:0000256" key="9">
    <source>
        <dbReference type="ARBA" id="ARBA00029447"/>
    </source>
</evidence>
<dbReference type="EMBL" id="QKOE01000005">
    <property type="protein sequence ID" value="PZA16732.1"/>
    <property type="molecule type" value="Genomic_DNA"/>
</dbReference>
<comment type="similarity">
    <text evidence="9">Belongs to the methyl-accepting chemotaxis (MCP) protein family.</text>
</comment>
<evidence type="ECO:0000313" key="15">
    <source>
        <dbReference type="EMBL" id="PZA16732.1"/>
    </source>
</evidence>
<dbReference type="Gene3D" id="1.10.287.950">
    <property type="entry name" value="Methyl-accepting chemotaxis protein"/>
    <property type="match status" value="1"/>
</dbReference>
<evidence type="ECO:0000256" key="5">
    <source>
        <dbReference type="ARBA" id="ARBA00022692"/>
    </source>
</evidence>
<feature type="domain" description="PAS" evidence="13">
    <location>
        <begin position="40"/>
        <end position="79"/>
    </location>
</feature>
<dbReference type="SUPFAM" id="SSF55785">
    <property type="entry name" value="PYP-like sensor domain (PAS domain)"/>
    <property type="match status" value="1"/>
</dbReference>
<dbReference type="PROSITE" id="PS50885">
    <property type="entry name" value="HAMP"/>
    <property type="match status" value="1"/>
</dbReference>
<dbReference type="Pfam" id="PF00672">
    <property type="entry name" value="HAMP"/>
    <property type="match status" value="1"/>
</dbReference>
<keyword evidence="3" id="KW-0488">Methylation</keyword>
<dbReference type="Gene3D" id="3.30.450.20">
    <property type="entry name" value="PAS domain"/>
    <property type="match status" value="1"/>
</dbReference>
<evidence type="ECO:0008006" key="17">
    <source>
        <dbReference type="Google" id="ProtNLM"/>
    </source>
</evidence>
<gene>
    <name evidence="15" type="ORF">DNK49_08680</name>
</gene>
<evidence type="ECO:0000259" key="13">
    <source>
        <dbReference type="PROSITE" id="PS50112"/>
    </source>
</evidence>
<feature type="domain" description="HAMP" evidence="14">
    <location>
        <begin position="384"/>
        <end position="436"/>
    </location>
</feature>
<dbReference type="AlphaFoldDB" id="A0A323UUQ6"/>
<evidence type="ECO:0000313" key="16">
    <source>
        <dbReference type="Proteomes" id="UP000248259"/>
    </source>
</evidence>
<dbReference type="Pfam" id="PF00015">
    <property type="entry name" value="MCPsignal"/>
    <property type="match status" value="1"/>
</dbReference>
<dbReference type="SMART" id="SM00283">
    <property type="entry name" value="MA"/>
    <property type="match status" value="1"/>
</dbReference>
<feature type="transmembrane region" description="Helical" evidence="11">
    <location>
        <begin position="183"/>
        <end position="205"/>
    </location>
</feature>
<evidence type="ECO:0000256" key="3">
    <source>
        <dbReference type="ARBA" id="ARBA00022481"/>
    </source>
</evidence>
<dbReference type="InterPro" id="IPR000014">
    <property type="entry name" value="PAS"/>
</dbReference>
<dbReference type="CDD" id="cd00130">
    <property type="entry name" value="PAS"/>
    <property type="match status" value="1"/>
</dbReference>
<dbReference type="PANTHER" id="PTHR32089">
    <property type="entry name" value="METHYL-ACCEPTING CHEMOTAXIS PROTEIN MCPB"/>
    <property type="match status" value="1"/>
</dbReference>
<dbReference type="NCBIfam" id="TIGR00229">
    <property type="entry name" value="sensory_box"/>
    <property type="match status" value="1"/>
</dbReference>
<evidence type="ECO:0000259" key="14">
    <source>
        <dbReference type="PROSITE" id="PS50885"/>
    </source>
</evidence>
<dbReference type="CDD" id="cd06225">
    <property type="entry name" value="HAMP"/>
    <property type="match status" value="1"/>
</dbReference>
<keyword evidence="8 10" id="KW-0807">Transducer</keyword>
<evidence type="ECO:0000256" key="11">
    <source>
        <dbReference type="SAM" id="Phobius"/>
    </source>
</evidence>
<dbReference type="CDD" id="cd11386">
    <property type="entry name" value="MCP_signal"/>
    <property type="match status" value="1"/>
</dbReference>
<dbReference type="SMART" id="SM00091">
    <property type="entry name" value="PAS"/>
    <property type="match status" value="1"/>
</dbReference>
<dbReference type="Pfam" id="PF02203">
    <property type="entry name" value="TarH"/>
    <property type="match status" value="1"/>
</dbReference>
<feature type="domain" description="Methyl-accepting transducer" evidence="12">
    <location>
        <begin position="441"/>
        <end position="677"/>
    </location>
</feature>
<evidence type="ECO:0000256" key="1">
    <source>
        <dbReference type="ARBA" id="ARBA00004651"/>
    </source>
</evidence>
<proteinExistence type="inferred from homology"/>
<comment type="subcellular location">
    <subcellularLocation>
        <location evidence="1">Cell membrane</location>
        <topology evidence="1">Multi-pass membrane protein</topology>
    </subcellularLocation>
</comment>
<keyword evidence="4" id="KW-0145">Chemotaxis</keyword>
<evidence type="ECO:0000256" key="6">
    <source>
        <dbReference type="ARBA" id="ARBA00022989"/>
    </source>
</evidence>
<evidence type="ECO:0000259" key="12">
    <source>
        <dbReference type="PROSITE" id="PS50111"/>
    </source>
</evidence>
<dbReference type="PROSITE" id="PS50112">
    <property type="entry name" value="PAS"/>
    <property type="match status" value="1"/>
</dbReference>
<accession>A0A323UUQ6</accession>
<reference evidence="15 16" key="1">
    <citation type="submission" date="2018-06" db="EMBL/GenBank/DDBJ databases">
        <title>Azoarcus communis strain SWub3 genome.</title>
        <authorList>
            <person name="Zorraquino Salvo V."/>
            <person name="Toubiana D."/>
            <person name="Blumwald E."/>
        </authorList>
    </citation>
    <scope>NUCLEOTIDE SEQUENCE [LARGE SCALE GENOMIC DNA]</scope>
    <source>
        <strain evidence="15 16">SWub3</strain>
    </source>
</reference>
<dbReference type="InterPro" id="IPR035965">
    <property type="entry name" value="PAS-like_dom_sf"/>
</dbReference>
<keyword evidence="6 11" id="KW-1133">Transmembrane helix</keyword>
<dbReference type="GO" id="GO:0006935">
    <property type="term" value="P:chemotaxis"/>
    <property type="evidence" value="ECO:0007669"/>
    <property type="project" value="UniProtKB-KW"/>
</dbReference>
<keyword evidence="2" id="KW-1003">Cell membrane</keyword>
<dbReference type="InterPro" id="IPR003660">
    <property type="entry name" value="HAMP_dom"/>
</dbReference>
<dbReference type="FunFam" id="1.10.287.950:FF:000001">
    <property type="entry name" value="Methyl-accepting chemotaxis sensory transducer"/>
    <property type="match status" value="1"/>
</dbReference>
<dbReference type="InterPro" id="IPR013655">
    <property type="entry name" value="PAS_fold_3"/>
</dbReference>
<evidence type="ECO:0000256" key="7">
    <source>
        <dbReference type="ARBA" id="ARBA00023136"/>
    </source>
</evidence>
<dbReference type="SMART" id="SM00304">
    <property type="entry name" value="HAMP"/>
    <property type="match status" value="2"/>
</dbReference>
<evidence type="ECO:0000256" key="2">
    <source>
        <dbReference type="ARBA" id="ARBA00022475"/>
    </source>
</evidence>
<keyword evidence="7 11" id="KW-0472">Membrane</keyword>
<dbReference type="PROSITE" id="PS50111">
    <property type="entry name" value="CHEMOTAXIS_TRANSDUC_2"/>
    <property type="match status" value="1"/>
</dbReference>
<feature type="transmembrane region" description="Helical" evidence="11">
    <location>
        <begin position="361"/>
        <end position="383"/>
    </location>
</feature>
<evidence type="ECO:0000256" key="4">
    <source>
        <dbReference type="ARBA" id="ARBA00022500"/>
    </source>
</evidence>
<dbReference type="Proteomes" id="UP000248259">
    <property type="component" value="Unassembled WGS sequence"/>
</dbReference>